<organism evidence="3 4">
    <name type="scientific">Thiohalospira halophila DSM 15071</name>
    <dbReference type="NCBI Taxonomy" id="1123397"/>
    <lineage>
        <taxon>Bacteria</taxon>
        <taxon>Pseudomonadati</taxon>
        <taxon>Pseudomonadota</taxon>
        <taxon>Gammaproteobacteria</taxon>
        <taxon>Thiohalospirales</taxon>
        <taxon>Thiohalospiraceae</taxon>
        <taxon>Thiohalospira</taxon>
    </lineage>
</organism>
<reference evidence="3 4" key="1">
    <citation type="submission" date="2016-10" db="EMBL/GenBank/DDBJ databases">
        <authorList>
            <person name="de Groot N.N."/>
        </authorList>
    </citation>
    <scope>NUCLEOTIDE SEQUENCE [LARGE SCALE GENOMIC DNA]</scope>
    <source>
        <strain evidence="3 4">HL3</strain>
    </source>
</reference>
<dbReference type="STRING" id="1123397.SAMN05660831_01145"/>
<dbReference type="Proteomes" id="UP000198611">
    <property type="component" value="Unassembled WGS sequence"/>
</dbReference>
<evidence type="ECO:0000256" key="1">
    <source>
        <dbReference type="SAM" id="Phobius"/>
    </source>
</evidence>
<keyword evidence="1" id="KW-0812">Transmembrane</keyword>
<keyword evidence="4" id="KW-1185">Reference proteome</keyword>
<sequence length="190" mass="21205">MTDTTTLGITAAAVVIGLLVLAWAWSRRHDWLLRLEGARTRRTLRRLGREYMEDAVIPDGLDSSVVVDFLVLVPGGILVVDLKDYPGILFAGERIDEWTQTVGRRSYKFPNPIAPNQFKVQAVSDQVPEVPVHGRVVFTRRGRFATALPWSVSTVDSLAEDVADLREGDEVPGSYYSAWLRLRRALEGEG</sequence>
<proteinExistence type="predicted"/>
<keyword evidence="1" id="KW-1133">Transmembrane helix</keyword>
<dbReference type="RefSeq" id="WP_093427809.1">
    <property type="nucleotide sequence ID" value="NZ_FOMJ01000003.1"/>
</dbReference>
<dbReference type="EMBL" id="FOMJ01000003">
    <property type="protein sequence ID" value="SFD22581.1"/>
    <property type="molecule type" value="Genomic_DNA"/>
</dbReference>
<feature type="domain" description="NERD" evidence="2">
    <location>
        <begin position="31"/>
        <end position="146"/>
    </location>
</feature>
<dbReference type="Pfam" id="PF08378">
    <property type="entry name" value="NERD"/>
    <property type="match status" value="1"/>
</dbReference>
<dbReference type="PROSITE" id="PS50965">
    <property type="entry name" value="NERD"/>
    <property type="match status" value="1"/>
</dbReference>
<keyword evidence="1" id="KW-0472">Membrane</keyword>
<evidence type="ECO:0000313" key="4">
    <source>
        <dbReference type="Proteomes" id="UP000198611"/>
    </source>
</evidence>
<name>A0A1I1QKD3_9GAMM</name>
<evidence type="ECO:0000259" key="2">
    <source>
        <dbReference type="PROSITE" id="PS50965"/>
    </source>
</evidence>
<accession>A0A1I1QKD3</accession>
<protein>
    <submittedName>
        <fullName evidence="3">Nuclease-related domain-containing protein</fullName>
    </submittedName>
</protein>
<dbReference type="OrthoDB" id="5782056at2"/>
<dbReference type="InterPro" id="IPR011528">
    <property type="entry name" value="NERD"/>
</dbReference>
<gene>
    <name evidence="3" type="ORF">SAMN05660831_01145</name>
</gene>
<evidence type="ECO:0000313" key="3">
    <source>
        <dbReference type="EMBL" id="SFD22581.1"/>
    </source>
</evidence>
<feature type="transmembrane region" description="Helical" evidence="1">
    <location>
        <begin position="6"/>
        <end position="25"/>
    </location>
</feature>
<dbReference type="AlphaFoldDB" id="A0A1I1QKD3"/>